<keyword evidence="4" id="KW-1185">Reference proteome</keyword>
<evidence type="ECO:0008006" key="5">
    <source>
        <dbReference type="Google" id="ProtNLM"/>
    </source>
</evidence>
<reference evidence="3 4" key="1">
    <citation type="submission" date="2014-02" db="EMBL/GenBank/DDBJ databases">
        <title>Draft genome sequence of Lysinibacillus manganicus DSM 26584T.</title>
        <authorList>
            <person name="Zhang F."/>
            <person name="Wang G."/>
            <person name="Zhang L."/>
        </authorList>
    </citation>
    <scope>NUCLEOTIDE SEQUENCE [LARGE SCALE GENOMIC DNA]</scope>
    <source>
        <strain evidence="3 4">DSM 26584</strain>
    </source>
</reference>
<accession>A0A0A3I5N5</accession>
<dbReference type="RefSeq" id="WP_036187185.1">
    <property type="nucleotide sequence ID" value="NZ_AVDA01000014.1"/>
</dbReference>
<evidence type="ECO:0000256" key="2">
    <source>
        <dbReference type="ARBA" id="ARBA00022801"/>
    </source>
</evidence>
<dbReference type="PANTHER" id="PTHR31793">
    <property type="entry name" value="4-HYDROXYBENZOYL-COA THIOESTERASE FAMILY MEMBER"/>
    <property type="match status" value="1"/>
</dbReference>
<dbReference type="eggNOG" id="COG0824">
    <property type="taxonomic scope" value="Bacteria"/>
</dbReference>
<dbReference type="EMBL" id="JPVN01000014">
    <property type="protein sequence ID" value="KGR78008.1"/>
    <property type="molecule type" value="Genomic_DNA"/>
</dbReference>
<dbReference type="AlphaFoldDB" id="A0A0A3I5N5"/>
<sequence>MEHITTYTVKENEIDELGHMNYLNYIMNFTSARMEWLKEIGLGFEELVEQQLGPVLLKLETDYVKEVRLGDQVQIRTKLKRVGTKSFTLEQYTYHEDQLSASSTAIMTIMDLQARKAIPVPEEIARHKSE</sequence>
<name>A0A0A3I5N5_9BACL</name>
<dbReference type="GO" id="GO:0047617">
    <property type="term" value="F:fatty acyl-CoA hydrolase activity"/>
    <property type="evidence" value="ECO:0007669"/>
    <property type="project" value="TreeGrafter"/>
</dbReference>
<keyword evidence="2" id="KW-0378">Hydrolase</keyword>
<proteinExistence type="inferred from homology"/>
<dbReference type="CDD" id="cd00586">
    <property type="entry name" value="4HBT"/>
    <property type="match status" value="1"/>
</dbReference>
<comment type="similarity">
    <text evidence="1">Belongs to the 4-hydroxybenzoyl-CoA thioesterase family.</text>
</comment>
<dbReference type="Pfam" id="PF13279">
    <property type="entry name" value="4HBT_2"/>
    <property type="match status" value="1"/>
</dbReference>
<dbReference type="InterPro" id="IPR029069">
    <property type="entry name" value="HotDog_dom_sf"/>
</dbReference>
<dbReference type="STRING" id="1384049.CD29_12680"/>
<dbReference type="OrthoDB" id="9801517at2"/>
<protein>
    <recommendedName>
        <fullName evidence="5">Thioesterase</fullName>
    </recommendedName>
</protein>
<evidence type="ECO:0000256" key="1">
    <source>
        <dbReference type="ARBA" id="ARBA00005953"/>
    </source>
</evidence>
<dbReference type="InterPro" id="IPR050563">
    <property type="entry name" value="4-hydroxybenzoyl-CoA_TE"/>
</dbReference>
<dbReference type="Proteomes" id="UP000030416">
    <property type="component" value="Unassembled WGS sequence"/>
</dbReference>
<evidence type="ECO:0000313" key="4">
    <source>
        <dbReference type="Proteomes" id="UP000030416"/>
    </source>
</evidence>
<dbReference type="SUPFAM" id="SSF54637">
    <property type="entry name" value="Thioesterase/thiol ester dehydrase-isomerase"/>
    <property type="match status" value="1"/>
</dbReference>
<gene>
    <name evidence="3" type="ORF">CD29_12680</name>
</gene>
<dbReference type="Gene3D" id="3.10.129.10">
    <property type="entry name" value="Hotdog Thioesterase"/>
    <property type="match status" value="1"/>
</dbReference>
<evidence type="ECO:0000313" key="3">
    <source>
        <dbReference type="EMBL" id="KGR78008.1"/>
    </source>
</evidence>
<organism evidence="3 4">
    <name type="scientific">Ureibacillus manganicus DSM 26584</name>
    <dbReference type="NCBI Taxonomy" id="1384049"/>
    <lineage>
        <taxon>Bacteria</taxon>
        <taxon>Bacillati</taxon>
        <taxon>Bacillota</taxon>
        <taxon>Bacilli</taxon>
        <taxon>Bacillales</taxon>
        <taxon>Caryophanaceae</taxon>
        <taxon>Ureibacillus</taxon>
    </lineage>
</organism>
<dbReference type="PANTHER" id="PTHR31793:SF27">
    <property type="entry name" value="NOVEL THIOESTERASE SUPERFAMILY DOMAIN AND SAPOSIN A-TYPE DOMAIN CONTAINING PROTEIN (0610012H03RIK)"/>
    <property type="match status" value="1"/>
</dbReference>
<comment type="caution">
    <text evidence="3">The sequence shown here is derived from an EMBL/GenBank/DDBJ whole genome shotgun (WGS) entry which is preliminary data.</text>
</comment>